<dbReference type="EMBL" id="GBRH01224224">
    <property type="protein sequence ID" value="JAD73671.1"/>
    <property type="molecule type" value="Transcribed_RNA"/>
</dbReference>
<organism evidence="1">
    <name type="scientific">Arundo donax</name>
    <name type="common">Giant reed</name>
    <name type="synonym">Donax arundinaceus</name>
    <dbReference type="NCBI Taxonomy" id="35708"/>
    <lineage>
        <taxon>Eukaryota</taxon>
        <taxon>Viridiplantae</taxon>
        <taxon>Streptophyta</taxon>
        <taxon>Embryophyta</taxon>
        <taxon>Tracheophyta</taxon>
        <taxon>Spermatophyta</taxon>
        <taxon>Magnoliopsida</taxon>
        <taxon>Liliopsida</taxon>
        <taxon>Poales</taxon>
        <taxon>Poaceae</taxon>
        <taxon>PACMAD clade</taxon>
        <taxon>Arundinoideae</taxon>
        <taxon>Arundineae</taxon>
        <taxon>Arundo</taxon>
    </lineage>
</organism>
<evidence type="ECO:0000313" key="1">
    <source>
        <dbReference type="EMBL" id="JAD73671.1"/>
    </source>
</evidence>
<accession>A0A0A9CDN3</accession>
<protein>
    <submittedName>
        <fullName evidence="1">Uncharacterized protein</fullName>
    </submittedName>
</protein>
<sequence length="37" mass="4229">MRSIRTKHKEQCYSLIKETNICFILIKGSNNRTTSGG</sequence>
<name>A0A0A9CDN3_ARUDO</name>
<dbReference type="AlphaFoldDB" id="A0A0A9CDN3"/>
<proteinExistence type="predicted"/>
<reference evidence="1" key="1">
    <citation type="submission" date="2014-09" db="EMBL/GenBank/DDBJ databases">
        <authorList>
            <person name="Magalhaes I.L.F."/>
            <person name="Oliveira U."/>
            <person name="Santos F.R."/>
            <person name="Vidigal T.H.D.A."/>
            <person name="Brescovit A.D."/>
            <person name="Santos A.J."/>
        </authorList>
    </citation>
    <scope>NUCLEOTIDE SEQUENCE</scope>
    <source>
        <tissue evidence="1">Shoot tissue taken approximately 20 cm above the soil surface</tissue>
    </source>
</reference>
<reference evidence="1" key="2">
    <citation type="journal article" date="2015" name="Data Brief">
        <title>Shoot transcriptome of the giant reed, Arundo donax.</title>
        <authorList>
            <person name="Barrero R.A."/>
            <person name="Guerrero F.D."/>
            <person name="Moolhuijzen P."/>
            <person name="Goolsby J.A."/>
            <person name="Tidwell J."/>
            <person name="Bellgard S.E."/>
            <person name="Bellgard M.I."/>
        </authorList>
    </citation>
    <scope>NUCLEOTIDE SEQUENCE</scope>
    <source>
        <tissue evidence="1">Shoot tissue taken approximately 20 cm above the soil surface</tissue>
    </source>
</reference>